<dbReference type="SUPFAM" id="SSF53383">
    <property type="entry name" value="PLP-dependent transferases"/>
    <property type="match status" value="1"/>
</dbReference>
<dbReference type="PANTHER" id="PTHR43713:SF3">
    <property type="entry name" value="GLUTAMATE-1-SEMIALDEHYDE 2,1-AMINOMUTASE 1, CHLOROPLASTIC-RELATED"/>
    <property type="match status" value="1"/>
</dbReference>
<sequence>MAVRDAIATERIDALIARESARFREIHPQSRRLGARALAHLPDGVPMHWMSDWGTEFPLFLQQATGARLRDVDGIDYADFCLGDTGAMFGHSPPAVAEVLRARAGSGFTAMLPGEDAIAAAENLAARFGLPYWQFATTASDANRFLLRVARAASGRRKLLVFHGCYHGAVDETFVRLGADGRALPRPGQLAPAFDPSLDTRVVEFNDLAAVEAALADGEVAALLTEPALTNIGIVPPAPGFLAGLRALTRRYGTLLLIDETHTISAGPGGCTRAWGLEPDGLVLGKPLAGGLPASAWGLSAALRERLAAVRETVAGGHSGMGTTLSANALTLACVRANLEQVMTAAAYADMFALADRLEAGLNALIARFALPWCVVRLGARMEIDFTPQPPRNGSEAAAAMRPALEQALHLYLLNRGLLVTPFHTMLLLSPHTAAADIDRLCATLGAALAELTGVEA</sequence>
<accession>A0A317MSJ1</accession>
<dbReference type="GO" id="GO:0030170">
    <property type="term" value="F:pyridoxal phosphate binding"/>
    <property type="evidence" value="ECO:0007669"/>
    <property type="project" value="InterPro"/>
</dbReference>
<evidence type="ECO:0000256" key="1">
    <source>
        <dbReference type="ARBA" id="ARBA00001933"/>
    </source>
</evidence>
<evidence type="ECO:0000256" key="3">
    <source>
        <dbReference type="RuleBase" id="RU003560"/>
    </source>
</evidence>
<dbReference type="InterPro" id="IPR015421">
    <property type="entry name" value="PyrdxlP-dep_Trfase_major"/>
</dbReference>
<dbReference type="Proteomes" id="UP000246569">
    <property type="component" value="Unassembled WGS sequence"/>
</dbReference>
<dbReference type="PANTHER" id="PTHR43713">
    <property type="entry name" value="GLUTAMATE-1-SEMIALDEHYDE 2,1-AMINOMUTASE"/>
    <property type="match status" value="1"/>
</dbReference>
<comment type="caution">
    <text evidence="4">The sequence shown here is derived from an EMBL/GenBank/DDBJ whole genome shotgun (WGS) entry which is preliminary data.</text>
</comment>
<evidence type="ECO:0000256" key="2">
    <source>
        <dbReference type="ARBA" id="ARBA00022898"/>
    </source>
</evidence>
<gene>
    <name evidence="4" type="ORF">C7443_11065</name>
</gene>
<dbReference type="NCBIfam" id="NF005453">
    <property type="entry name" value="PRK07046.1"/>
    <property type="match status" value="1"/>
</dbReference>
<keyword evidence="2 3" id="KW-0663">Pyridoxal phosphate</keyword>
<comment type="cofactor">
    <cofactor evidence="1">
        <name>pyridoxal 5'-phosphate</name>
        <dbReference type="ChEBI" id="CHEBI:597326"/>
    </cofactor>
</comment>
<dbReference type="InterPro" id="IPR005814">
    <property type="entry name" value="Aminotrans_3"/>
</dbReference>
<keyword evidence="5" id="KW-1185">Reference proteome</keyword>
<dbReference type="AlphaFoldDB" id="A0A317MSJ1"/>
<organism evidence="4 5">
    <name type="scientific">Plasticicumulans acidivorans</name>
    <dbReference type="NCBI Taxonomy" id="886464"/>
    <lineage>
        <taxon>Bacteria</taxon>
        <taxon>Pseudomonadati</taxon>
        <taxon>Pseudomonadota</taxon>
        <taxon>Gammaproteobacteria</taxon>
        <taxon>Candidatus Competibacteraceae</taxon>
        <taxon>Plasticicumulans</taxon>
    </lineage>
</organism>
<dbReference type="Gene3D" id="3.90.1150.10">
    <property type="entry name" value="Aspartate Aminotransferase, domain 1"/>
    <property type="match status" value="1"/>
</dbReference>
<reference evidence="4 5" key="1">
    <citation type="submission" date="2018-05" db="EMBL/GenBank/DDBJ databases">
        <title>Genomic Encyclopedia of Type Strains, Phase IV (KMG-IV): sequencing the most valuable type-strain genomes for metagenomic binning, comparative biology and taxonomic classification.</title>
        <authorList>
            <person name="Goeker M."/>
        </authorList>
    </citation>
    <scope>NUCLEOTIDE SEQUENCE [LARGE SCALE GENOMIC DNA]</scope>
    <source>
        <strain evidence="4 5">DSM 23606</strain>
    </source>
</reference>
<dbReference type="EMBL" id="QGTJ01000010">
    <property type="protein sequence ID" value="PWV59520.1"/>
    <property type="molecule type" value="Genomic_DNA"/>
</dbReference>
<dbReference type="Gene3D" id="3.40.640.10">
    <property type="entry name" value="Type I PLP-dependent aspartate aminotransferase-like (Major domain)"/>
    <property type="match status" value="1"/>
</dbReference>
<evidence type="ECO:0000313" key="4">
    <source>
        <dbReference type="EMBL" id="PWV59520.1"/>
    </source>
</evidence>
<name>A0A317MSJ1_9GAMM</name>
<dbReference type="RefSeq" id="WP_110019573.1">
    <property type="nucleotide sequence ID" value="NZ_QGTJ01000010.1"/>
</dbReference>
<comment type="similarity">
    <text evidence="3">Belongs to the class-III pyridoxal-phosphate-dependent aminotransferase family.</text>
</comment>
<dbReference type="InterPro" id="IPR015422">
    <property type="entry name" value="PyrdxlP-dep_Trfase_small"/>
</dbReference>
<dbReference type="InterPro" id="IPR015424">
    <property type="entry name" value="PyrdxlP-dep_Trfase"/>
</dbReference>
<dbReference type="GO" id="GO:0008483">
    <property type="term" value="F:transaminase activity"/>
    <property type="evidence" value="ECO:0007669"/>
    <property type="project" value="InterPro"/>
</dbReference>
<proteinExistence type="inferred from homology"/>
<protein>
    <submittedName>
        <fullName evidence="4">Glutamate-1-semialdehyde 2,1-aminomutase</fullName>
    </submittedName>
</protein>
<dbReference type="Pfam" id="PF00202">
    <property type="entry name" value="Aminotran_3"/>
    <property type="match status" value="1"/>
</dbReference>
<evidence type="ECO:0000313" key="5">
    <source>
        <dbReference type="Proteomes" id="UP000246569"/>
    </source>
</evidence>
<dbReference type="OrthoDB" id="3398487at2"/>